<keyword evidence="1" id="KW-1133">Transmembrane helix</keyword>
<keyword evidence="1" id="KW-0812">Transmembrane</keyword>
<reference evidence="2 3" key="1">
    <citation type="journal article" date="2018" name="Syst. Appl. Microbiol.">
        <title>Abditibacterium utsteinense sp. nov., the first cultivated member of candidate phylum FBP, isolated from ice-free Antarctic soil samples.</title>
        <authorList>
            <person name="Tahon G."/>
            <person name="Tytgat B."/>
            <person name="Lebbe L."/>
            <person name="Carlier A."/>
            <person name="Willems A."/>
        </authorList>
    </citation>
    <scope>NUCLEOTIDE SEQUENCE [LARGE SCALE GENOMIC DNA]</scope>
    <source>
        <strain evidence="2 3">LMG 29911</strain>
    </source>
</reference>
<evidence type="ECO:0000313" key="2">
    <source>
        <dbReference type="EMBL" id="PQV63644.1"/>
    </source>
</evidence>
<accession>A0A2S8SS52</accession>
<sequence>MKRPTLLPVLLLTYVITVAIGVEAINSAWGNLLPNRDGPQYGSGFGKMRGAMGEFQNVLLLFGIWVYPACVIAATYFIGYFRETEGKKQKWLFLACAVVCVAIFARFCYLGVFSSGVGLG</sequence>
<dbReference type="InParanoid" id="A0A2S8SS52"/>
<keyword evidence="1" id="KW-0472">Membrane</keyword>
<dbReference type="RefSeq" id="WP_105484054.1">
    <property type="nucleotide sequence ID" value="NZ_NIGF01000010.1"/>
</dbReference>
<protein>
    <submittedName>
        <fullName evidence="2">Uncharacterized protein</fullName>
    </submittedName>
</protein>
<dbReference type="EMBL" id="NIGF01000010">
    <property type="protein sequence ID" value="PQV63644.1"/>
    <property type="molecule type" value="Genomic_DNA"/>
</dbReference>
<gene>
    <name evidence="2" type="ORF">B1R32_110110</name>
</gene>
<name>A0A2S8SS52_9BACT</name>
<keyword evidence="3" id="KW-1185">Reference proteome</keyword>
<evidence type="ECO:0000313" key="3">
    <source>
        <dbReference type="Proteomes" id="UP000237684"/>
    </source>
</evidence>
<comment type="caution">
    <text evidence="2">The sequence shown here is derived from an EMBL/GenBank/DDBJ whole genome shotgun (WGS) entry which is preliminary data.</text>
</comment>
<dbReference type="Proteomes" id="UP000237684">
    <property type="component" value="Unassembled WGS sequence"/>
</dbReference>
<organism evidence="2 3">
    <name type="scientific">Abditibacterium utsteinense</name>
    <dbReference type="NCBI Taxonomy" id="1960156"/>
    <lineage>
        <taxon>Bacteria</taxon>
        <taxon>Pseudomonadati</taxon>
        <taxon>Abditibacteriota</taxon>
        <taxon>Abditibacteriia</taxon>
        <taxon>Abditibacteriales</taxon>
        <taxon>Abditibacteriaceae</taxon>
        <taxon>Abditibacterium</taxon>
    </lineage>
</organism>
<proteinExistence type="predicted"/>
<feature type="transmembrane region" description="Helical" evidence="1">
    <location>
        <begin position="91"/>
        <end position="112"/>
    </location>
</feature>
<evidence type="ECO:0000256" key="1">
    <source>
        <dbReference type="SAM" id="Phobius"/>
    </source>
</evidence>
<dbReference type="AlphaFoldDB" id="A0A2S8SS52"/>
<feature type="transmembrane region" description="Helical" evidence="1">
    <location>
        <begin position="58"/>
        <end position="79"/>
    </location>
</feature>